<evidence type="ECO:0000313" key="10">
    <source>
        <dbReference type="Proteomes" id="UP000031532"/>
    </source>
</evidence>
<comment type="caution">
    <text evidence="9">The sequence shown here is derived from an EMBL/GenBank/DDBJ whole genome shotgun (WGS) entry which is preliminary data.</text>
</comment>
<evidence type="ECO:0000256" key="2">
    <source>
        <dbReference type="ARBA" id="ARBA00010792"/>
    </source>
</evidence>
<dbReference type="RefSeq" id="WP_039716392.1">
    <property type="nucleotide sequence ID" value="NZ_JTJC03000002.1"/>
</dbReference>
<dbReference type="InterPro" id="IPR051311">
    <property type="entry name" value="DedA_domain"/>
</dbReference>
<gene>
    <name evidence="9" type="ORF">QH73_0010990</name>
</gene>
<evidence type="ECO:0000256" key="1">
    <source>
        <dbReference type="ARBA" id="ARBA00004651"/>
    </source>
</evidence>
<evidence type="ECO:0000256" key="4">
    <source>
        <dbReference type="ARBA" id="ARBA00022692"/>
    </source>
</evidence>
<feature type="transmembrane region" description="Helical" evidence="7">
    <location>
        <begin position="12"/>
        <end position="40"/>
    </location>
</feature>
<protein>
    <submittedName>
        <fullName evidence="9">DedA family protein</fullName>
    </submittedName>
</protein>
<keyword evidence="4 7" id="KW-0812">Transmembrane</keyword>
<dbReference type="OrthoDB" id="9813426at2"/>
<feature type="transmembrane region" description="Helical" evidence="7">
    <location>
        <begin position="136"/>
        <end position="159"/>
    </location>
</feature>
<evidence type="ECO:0000256" key="5">
    <source>
        <dbReference type="ARBA" id="ARBA00022989"/>
    </source>
</evidence>
<proteinExistence type="inferred from homology"/>
<dbReference type="PANTHER" id="PTHR42709:SF6">
    <property type="entry name" value="UNDECAPRENYL PHOSPHATE TRANSPORTER A"/>
    <property type="match status" value="1"/>
</dbReference>
<sequence length="196" mass="21940">MLEGMTDAINSFGYLGIFLLVLIAPTPPEIVLPFAGFLAAQGKLSLPYAILAGVLGCTLSIVPWYLAGKYLGERRLKVFARRNRKWLKLSFGEIERAKQWFDRHGGKTVFFCRPIPSVRTLIALPAGISGMRLLPFLFHVISGEAIWQTALAYAGYLLGRRYAVVVWYTAPIARISIAVLLLALLFWLIRRNRSNS</sequence>
<name>A0A9X5E4U4_9CYAN</name>
<dbReference type="PANTHER" id="PTHR42709">
    <property type="entry name" value="ALKALINE PHOSPHATASE LIKE PROTEIN"/>
    <property type="match status" value="1"/>
</dbReference>
<keyword evidence="10" id="KW-1185">Reference proteome</keyword>
<evidence type="ECO:0000313" key="9">
    <source>
        <dbReference type="EMBL" id="NHC35182.1"/>
    </source>
</evidence>
<accession>A0A9X5E4U4</accession>
<dbReference type="GO" id="GO:0005886">
    <property type="term" value="C:plasma membrane"/>
    <property type="evidence" value="ECO:0007669"/>
    <property type="project" value="UniProtKB-SubCell"/>
</dbReference>
<evidence type="ECO:0000256" key="6">
    <source>
        <dbReference type="ARBA" id="ARBA00023136"/>
    </source>
</evidence>
<keyword evidence="6 7" id="KW-0472">Membrane</keyword>
<dbReference type="AlphaFoldDB" id="A0A9X5E4U4"/>
<feature type="transmembrane region" description="Helical" evidence="7">
    <location>
        <begin position="46"/>
        <end position="67"/>
    </location>
</feature>
<dbReference type="EMBL" id="JTJC03000002">
    <property type="protein sequence ID" value="NHC35182.1"/>
    <property type="molecule type" value="Genomic_DNA"/>
</dbReference>
<evidence type="ECO:0000256" key="7">
    <source>
        <dbReference type="SAM" id="Phobius"/>
    </source>
</evidence>
<feature type="domain" description="VTT" evidence="8">
    <location>
        <begin position="27"/>
        <end position="156"/>
    </location>
</feature>
<keyword evidence="5 7" id="KW-1133">Transmembrane helix</keyword>
<dbReference type="Pfam" id="PF09335">
    <property type="entry name" value="VTT_dom"/>
    <property type="match status" value="1"/>
</dbReference>
<dbReference type="Proteomes" id="UP000031532">
    <property type="component" value="Unassembled WGS sequence"/>
</dbReference>
<dbReference type="InterPro" id="IPR032816">
    <property type="entry name" value="VTT_dom"/>
</dbReference>
<comment type="similarity">
    <text evidence="2">Belongs to the DedA family.</text>
</comment>
<reference evidence="9 10" key="1">
    <citation type="journal article" date="2015" name="Genome Announc.">
        <title>Draft Genome Sequence of the Terrestrial Cyanobacterium Scytonema millei VB511283, Isolated from Eastern India.</title>
        <authorList>
            <person name="Sen D."/>
            <person name="Chandrababunaidu M.M."/>
            <person name="Singh D."/>
            <person name="Sanghi N."/>
            <person name="Ghorai A."/>
            <person name="Mishra G.P."/>
            <person name="Madduluri M."/>
            <person name="Adhikary S.P."/>
            <person name="Tripathy S."/>
        </authorList>
    </citation>
    <scope>NUCLEOTIDE SEQUENCE [LARGE SCALE GENOMIC DNA]</scope>
    <source>
        <strain evidence="9 10">VB511283</strain>
    </source>
</reference>
<evidence type="ECO:0000259" key="8">
    <source>
        <dbReference type="Pfam" id="PF09335"/>
    </source>
</evidence>
<feature type="transmembrane region" description="Helical" evidence="7">
    <location>
        <begin position="165"/>
        <end position="189"/>
    </location>
</feature>
<organism evidence="9 10">
    <name type="scientific">Scytonema millei VB511283</name>
    <dbReference type="NCBI Taxonomy" id="1245923"/>
    <lineage>
        <taxon>Bacteria</taxon>
        <taxon>Bacillati</taxon>
        <taxon>Cyanobacteriota</taxon>
        <taxon>Cyanophyceae</taxon>
        <taxon>Nostocales</taxon>
        <taxon>Scytonemataceae</taxon>
        <taxon>Scytonema</taxon>
    </lineage>
</organism>
<evidence type="ECO:0000256" key="3">
    <source>
        <dbReference type="ARBA" id="ARBA00022475"/>
    </source>
</evidence>
<comment type="subcellular location">
    <subcellularLocation>
        <location evidence="1">Cell membrane</location>
        <topology evidence="1">Multi-pass membrane protein</topology>
    </subcellularLocation>
</comment>
<keyword evidence="3" id="KW-1003">Cell membrane</keyword>